<dbReference type="Proteomes" id="UP000030403">
    <property type="component" value="Unassembled WGS sequence"/>
</dbReference>
<sequence length="131" mass="15074">MFEDWNSWSLGRVLTIVLAIGFIMIWLQVSVWHHRGKFHKWQMWIPVVALPFFALSSLFIAFYSLTWAGWIHTFLMIIGIVAGGYGGALHLIGISKRTGGFKYENLQSGPPFVLPFTIAAFCFIQLFNLWY</sequence>
<comment type="caution">
    <text evidence="2">The sequence shown here is derived from an EMBL/GenBank/DDBJ whole genome shotgun (WGS) entry which is preliminary data.</text>
</comment>
<dbReference type="AlphaFoldDB" id="A0A0A5FYD1"/>
<feature type="transmembrane region" description="Helical" evidence="1">
    <location>
        <begin position="112"/>
        <end position="130"/>
    </location>
</feature>
<protein>
    <submittedName>
        <fullName evidence="2">Uncharacterized protein</fullName>
    </submittedName>
</protein>
<gene>
    <name evidence="2" type="ORF">N783_21625</name>
</gene>
<dbReference type="RefSeq" id="WP_027448786.1">
    <property type="nucleotide sequence ID" value="NZ_AVPF01000081.1"/>
</dbReference>
<feature type="transmembrane region" description="Helical" evidence="1">
    <location>
        <begin position="12"/>
        <end position="32"/>
    </location>
</feature>
<dbReference type="eggNOG" id="ENOG5032WZK">
    <property type="taxonomic scope" value="Bacteria"/>
</dbReference>
<dbReference type="OrthoDB" id="109833at2"/>
<feature type="transmembrane region" description="Helical" evidence="1">
    <location>
        <begin position="70"/>
        <end position="92"/>
    </location>
</feature>
<keyword evidence="3" id="KW-1185">Reference proteome</keyword>
<evidence type="ECO:0000313" key="3">
    <source>
        <dbReference type="Proteomes" id="UP000030403"/>
    </source>
</evidence>
<evidence type="ECO:0000256" key="1">
    <source>
        <dbReference type="SAM" id="Phobius"/>
    </source>
</evidence>
<dbReference type="EMBL" id="AVPF01000081">
    <property type="protein sequence ID" value="KGX83815.1"/>
    <property type="molecule type" value="Genomic_DNA"/>
</dbReference>
<keyword evidence="1" id="KW-0812">Transmembrane</keyword>
<name>A0A0A5FYD1_9BACI</name>
<evidence type="ECO:0000313" key="2">
    <source>
        <dbReference type="EMBL" id="KGX83815.1"/>
    </source>
</evidence>
<proteinExistence type="predicted"/>
<organism evidence="2 3">
    <name type="scientific">Pontibacillus marinus BH030004 = DSM 16465</name>
    <dbReference type="NCBI Taxonomy" id="1385511"/>
    <lineage>
        <taxon>Bacteria</taxon>
        <taxon>Bacillati</taxon>
        <taxon>Bacillota</taxon>
        <taxon>Bacilli</taxon>
        <taxon>Bacillales</taxon>
        <taxon>Bacillaceae</taxon>
        <taxon>Pontibacillus</taxon>
    </lineage>
</organism>
<accession>A0A0A5FYD1</accession>
<dbReference type="STRING" id="1385511.GCA_000425225_02322"/>
<reference evidence="2 3" key="1">
    <citation type="submission" date="2013-08" db="EMBL/GenBank/DDBJ databases">
        <authorList>
            <person name="Huang J."/>
            <person name="Wang G."/>
        </authorList>
    </citation>
    <scope>NUCLEOTIDE SEQUENCE [LARGE SCALE GENOMIC DNA]</scope>
    <source>
        <strain evidence="2 3">BH030004</strain>
    </source>
</reference>
<feature type="transmembrane region" description="Helical" evidence="1">
    <location>
        <begin position="44"/>
        <end position="64"/>
    </location>
</feature>
<keyword evidence="1" id="KW-1133">Transmembrane helix</keyword>
<keyword evidence="1" id="KW-0472">Membrane</keyword>